<keyword evidence="10" id="KW-1185">Reference proteome</keyword>
<reference evidence="9 10" key="1">
    <citation type="journal article" date="2020" name="Elife">
        <title>Loss of centromere function drives karyotype evolution in closely related Malassezia species.</title>
        <authorList>
            <person name="Sankaranarayanan S.R."/>
            <person name="Ianiri G."/>
            <person name="Coelho M.A."/>
            <person name="Reza M.H."/>
            <person name="Thimmappa B.C."/>
            <person name="Ganguly P."/>
            <person name="Vadnala R.N."/>
            <person name="Sun S."/>
            <person name="Siddharthan R."/>
            <person name="Tellgren-Roth C."/>
            <person name="Dawson T.L."/>
            <person name="Heitman J."/>
            <person name="Sanyal K."/>
        </authorList>
    </citation>
    <scope>NUCLEOTIDE SEQUENCE [LARGE SCALE GENOMIC DNA]</scope>
    <source>
        <strain evidence="9">CBS14141</strain>
    </source>
</reference>
<dbReference type="InterPro" id="IPR050134">
    <property type="entry name" value="NAD-dep_sirtuin_deacylases"/>
</dbReference>
<dbReference type="PANTHER" id="PTHR11085">
    <property type="entry name" value="NAD-DEPENDENT PROTEIN DEACYLASE SIRTUIN-5, MITOCHONDRIAL-RELATED"/>
    <property type="match status" value="1"/>
</dbReference>
<evidence type="ECO:0000256" key="1">
    <source>
        <dbReference type="ARBA" id="ARBA00001947"/>
    </source>
</evidence>
<evidence type="ECO:0000259" key="8">
    <source>
        <dbReference type="PROSITE" id="PS50305"/>
    </source>
</evidence>
<dbReference type="InterPro" id="IPR029035">
    <property type="entry name" value="DHS-like_NAD/FAD-binding_dom"/>
</dbReference>
<evidence type="ECO:0000313" key="9">
    <source>
        <dbReference type="EMBL" id="WFD46560.1"/>
    </source>
</evidence>
<dbReference type="SUPFAM" id="SSF52467">
    <property type="entry name" value="DHS-like NAD/FAD-binding domain"/>
    <property type="match status" value="1"/>
</dbReference>
<feature type="compositionally biased region" description="Acidic residues" evidence="7">
    <location>
        <begin position="15"/>
        <end position="36"/>
    </location>
</feature>
<organism evidence="9 10">
    <name type="scientific">Malassezia furfur</name>
    <name type="common">Pityriasis versicolor infection agent</name>
    <name type="synonym">Pityrosporum furfur</name>
    <dbReference type="NCBI Taxonomy" id="55194"/>
    <lineage>
        <taxon>Eukaryota</taxon>
        <taxon>Fungi</taxon>
        <taxon>Dikarya</taxon>
        <taxon>Basidiomycota</taxon>
        <taxon>Ustilaginomycotina</taxon>
        <taxon>Malasseziomycetes</taxon>
        <taxon>Malasseziales</taxon>
        <taxon>Malasseziaceae</taxon>
        <taxon>Malassezia</taxon>
    </lineage>
</organism>
<dbReference type="InterPro" id="IPR003000">
    <property type="entry name" value="Sirtuin"/>
</dbReference>
<feature type="domain" description="Deacetylase sirtuin-type" evidence="8">
    <location>
        <begin position="150"/>
        <end position="211"/>
    </location>
</feature>
<evidence type="ECO:0000256" key="7">
    <source>
        <dbReference type="SAM" id="MobiDB-lite"/>
    </source>
</evidence>
<sequence>MATTEAEALAQLTSLDDDLDSEDLDRLEDEAEEEMMQEIAREDAAEEPAGSPSPAASDDASEPEFGPLSREEIATVLDDLREHGMLECLRRHVVYTPSKIVPLLLSFGVMLPRSMLAQADENPYAALPLLKMVLTRMYVRSSRSLRQRRKLEEYNTLEDVLELLQKSKRIIVLCGAGISVSCGIPDFRSKDGIYSILANENQYQLDDPSDM</sequence>
<accession>A0ABY8ENJ4</accession>
<comment type="cofactor">
    <cofactor evidence="1">
        <name>Zn(2+)</name>
        <dbReference type="ChEBI" id="CHEBI:29105"/>
    </cofactor>
</comment>
<dbReference type="EMBL" id="CP046234">
    <property type="protein sequence ID" value="WFD46560.1"/>
    <property type="molecule type" value="Genomic_DNA"/>
</dbReference>
<comment type="subcellular location">
    <subcellularLocation>
        <location evidence="2">Mitochondrion</location>
    </subcellularLocation>
</comment>
<evidence type="ECO:0000256" key="5">
    <source>
        <dbReference type="ARBA" id="ARBA00023027"/>
    </source>
</evidence>
<proteinExistence type="inferred from homology"/>
<protein>
    <submittedName>
        <fullName evidence="9">NAD-dependent histone deacetylase sir2</fullName>
    </submittedName>
</protein>
<dbReference type="PROSITE" id="PS50305">
    <property type="entry name" value="SIRTUIN"/>
    <property type="match status" value="1"/>
</dbReference>
<name>A0ABY8ENJ4_MALFU</name>
<dbReference type="Proteomes" id="UP000818624">
    <property type="component" value="Chromosome 1"/>
</dbReference>
<dbReference type="PANTHER" id="PTHR11085:SF9">
    <property type="entry name" value="NAD-DEPENDENT PROTEIN DEACETYLASE SIRTUIN-1"/>
    <property type="match status" value="1"/>
</dbReference>
<feature type="region of interest" description="Disordered" evidence="7">
    <location>
        <begin position="1"/>
        <end position="67"/>
    </location>
</feature>
<gene>
    <name evidence="9" type="primary">SIR2_1</name>
    <name evidence="9" type="ORF">GLX27_001197</name>
</gene>
<evidence type="ECO:0000256" key="2">
    <source>
        <dbReference type="ARBA" id="ARBA00004173"/>
    </source>
</evidence>
<evidence type="ECO:0000256" key="3">
    <source>
        <dbReference type="ARBA" id="ARBA00006924"/>
    </source>
</evidence>
<feature type="compositionally biased region" description="Low complexity" evidence="7">
    <location>
        <begin position="1"/>
        <end position="14"/>
    </location>
</feature>
<feature type="compositionally biased region" description="Low complexity" evidence="7">
    <location>
        <begin position="47"/>
        <end position="58"/>
    </location>
</feature>
<evidence type="ECO:0000256" key="6">
    <source>
        <dbReference type="PROSITE-ProRule" id="PRU00236"/>
    </source>
</evidence>
<keyword evidence="5" id="KW-0520">NAD</keyword>
<keyword evidence="4" id="KW-0808">Transferase</keyword>
<dbReference type="Pfam" id="PF02146">
    <property type="entry name" value="SIR2"/>
    <property type="match status" value="1"/>
</dbReference>
<dbReference type="InterPro" id="IPR026590">
    <property type="entry name" value="Ssirtuin_cat_dom"/>
</dbReference>
<evidence type="ECO:0000256" key="4">
    <source>
        <dbReference type="ARBA" id="ARBA00022679"/>
    </source>
</evidence>
<comment type="caution">
    <text evidence="6">Lacks conserved residue(s) required for the propagation of feature annotation.</text>
</comment>
<evidence type="ECO:0000313" key="10">
    <source>
        <dbReference type="Proteomes" id="UP000818624"/>
    </source>
</evidence>
<dbReference type="Gene3D" id="3.40.50.1220">
    <property type="entry name" value="TPP-binding domain"/>
    <property type="match status" value="1"/>
</dbReference>
<comment type="similarity">
    <text evidence="3">Belongs to the sirtuin family. Class I subfamily.</text>
</comment>